<evidence type="ECO:0000256" key="1">
    <source>
        <dbReference type="SAM" id="MobiDB-lite"/>
    </source>
</evidence>
<dbReference type="EMBL" id="OU898284">
    <property type="protein sequence ID" value="CAG9840241.1"/>
    <property type="molecule type" value="Genomic_DNA"/>
</dbReference>
<evidence type="ECO:0000313" key="2">
    <source>
        <dbReference type="EMBL" id="CAG9840241.1"/>
    </source>
</evidence>
<evidence type="ECO:0000313" key="3">
    <source>
        <dbReference type="Proteomes" id="UP001153709"/>
    </source>
</evidence>
<gene>
    <name evidence="2" type="ORF">DIABBA_LOCUS12901</name>
</gene>
<dbReference type="OrthoDB" id="2152335at2759"/>
<feature type="compositionally biased region" description="Basic and acidic residues" evidence="1">
    <location>
        <begin position="627"/>
        <end position="636"/>
    </location>
</feature>
<feature type="region of interest" description="Disordered" evidence="1">
    <location>
        <begin position="280"/>
        <end position="309"/>
    </location>
</feature>
<feature type="region of interest" description="Disordered" evidence="1">
    <location>
        <begin position="56"/>
        <end position="80"/>
    </location>
</feature>
<sequence>KPTYTVEELPEEVQVTEVVTKEGDKKRKVIKKRVIKKQKDGKQEKTEIVTIEEEGKKPETTVTVEELEEPEELAPEKPTYTVEELPEEVQVTEVVTKEGDKKRKVIKKRVIKKQKDGKQEKTEIVTVEEEGKKPETTVTVEELEEPEEVAPEKPTYTVEELPEEVQVTEVVTKEGDKKRKVIKKRVIKKQKDGKQEKTEIVTVEEEGKKPETTVTVEELEEPEEVAPEKPTYTVEELPEEVQVTEVVTKEGDKKRKVIKKRVIKKQKDGKQEKTEIVTVEEEGKKPETTVTVEELEEPEEVAPEKPTYTVEELPEEVQVTEVVTKEGDKKKKVIKKRVIKKQKDGKQEKTEIVTIEEEGKKPETTVTVEELSDIEVESTKPKVAGRKEVSVLMPLERKEIKPQKLKIVEGNKVALLSDVKLRKPKIVPKKEKTGKLPKFLLKSRITFMEFPPKSEQEKTPRISLLEPVYRETGIISRNAKEAEKIVKTKRRRLRDKDVNFSELEKLDLEMDELKGNKLETVDDAFKYEGKPKKKPSPEEKPKKLSIKKGKMPIEEETDEQIKLKPIPKKVDKVLLDETDEQTLPKPSIPESTDDQNENDKLKFKPFEYEREDSEESETEIVPTNEESDVHPREERVKRPKKKKTKSTPETESVTLIKGIPKPKPEGEDDEISLKYKQKPKPEDAPEEISLKPFKKDKKSKEFKPEIEDIFTPSQLVTEEILDDEVVETVTPEGKQKKVIIKKRIIKKPKGKVQEKTEICTVEEEDKEPQTTVTVEEIQTPEEIEPDKPVYIVEELPEEIQVTEVVNKEGDKKRKVIKKRVIKKHKDGKEEKTEIVTIEEEGKKPKTTVTIEETPKEKILFVPTLHEAKSDFTDEEILNILKIELIKKHLAHPLPQLPLQLNVSLGTCAVVYEYPEEIVTRVLPTGEKEVIRKRPLKKIKGRKQEVIEISTHNIDEEKPETAVEIREGPKTEELHHPVAALIELPEDVSVIEITTKGKKPSKKITKKRTLLKKSGPAIEATEIVTILEDGKEPQQSVYVHEYTDVSTLEPELVVQEYLTPKITPFTSKTITEVYTSENTQEVGLEEPTDLTTEKAKVIQDIQEPVVIETVQTQKPIPKIPESQKPEDATEQTIEADEVVETIEEEAPKRRVVKKKIVKKPKGDTHGTTEILFVEEEEIESQQSVVLPEEIEELPEEIKVIESVEDGVTKKTVVKKRVIKKDKKGKKETTEILTVEEEGKEPQTSITVYEEEKPKEEITSLEELPEEIKVIESVEDGVTKKTVVKKRVIKKDKKGKKETTEILTV</sequence>
<feature type="non-terminal residue" evidence="2">
    <location>
        <position position="1"/>
    </location>
</feature>
<protein>
    <recommendedName>
        <fullName evidence="4">Titin</fullName>
    </recommendedName>
</protein>
<reference evidence="2" key="1">
    <citation type="submission" date="2022-01" db="EMBL/GenBank/DDBJ databases">
        <authorList>
            <person name="King R."/>
        </authorList>
    </citation>
    <scope>NUCLEOTIDE SEQUENCE</scope>
</reference>
<feature type="region of interest" description="Disordered" evidence="1">
    <location>
        <begin position="204"/>
        <end position="233"/>
    </location>
</feature>
<dbReference type="Proteomes" id="UP001153709">
    <property type="component" value="Chromosome 9"/>
</dbReference>
<proteinExistence type="predicted"/>
<evidence type="ECO:0008006" key="4">
    <source>
        <dbReference type="Google" id="ProtNLM"/>
    </source>
</evidence>
<accession>A0A9N9TBV6</accession>
<feature type="compositionally biased region" description="Basic and acidic residues" evidence="1">
    <location>
        <begin position="519"/>
        <end position="542"/>
    </location>
</feature>
<feature type="compositionally biased region" description="Acidic residues" evidence="1">
    <location>
        <begin position="609"/>
        <end position="618"/>
    </location>
</feature>
<keyword evidence="3" id="KW-1185">Reference proteome</keyword>
<name>A0A9N9TBV6_DIABA</name>
<feature type="non-terminal residue" evidence="2">
    <location>
        <position position="1303"/>
    </location>
</feature>
<organism evidence="2 3">
    <name type="scientific">Diabrotica balteata</name>
    <name type="common">Banded cucumber beetle</name>
    <dbReference type="NCBI Taxonomy" id="107213"/>
    <lineage>
        <taxon>Eukaryota</taxon>
        <taxon>Metazoa</taxon>
        <taxon>Ecdysozoa</taxon>
        <taxon>Arthropoda</taxon>
        <taxon>Hexapoda</taxon>
        <taxon>Insecta</taxon>
        <taxon>Pterygota</taxon>
        <taxon>Neoptera</taxon>
        <taxon>Endopterygota</taxon>
        <taxon>Coleoptera</taxon>
        <taxon>Polyphaga</taxon>
        <taxon>Cucujiformia</taxon>
        <taxon>Chrysomeloidea</taxon>
        <taxon>Chrysomelidae</taxon>
        <taxon>Galerucinae</taxon>
        <taxon>Diabroticina</taxon>
        <taxon>Diabroticites</taxon>
        <taxon>Diabrotica</taxon>
    </lineage>
</organism>
<feature type="region of interest" description="Disordered" evidence="1">
    <location>
        <begin position="128"/>
        <end position="157"/>
    </location>
</feature>
<feature type="compositionally biased region" description="Basic and acidic residues" evidence="1">
    <location>
        <begin position="597"/>
        <end position="608"/>
    </location>
</feature>
<feature type="region of interest" description="Disordered" evidence="1">
    <location>
        <begin position="519"/>
        <end position="706"/>
    </location>
</feature>